<reference evidence="2" key="1">
    <citation type="submission" date="2023-10" db="EMBL/GenBank/DDBJ databases">
        <title>Genome assembly of Pristionchus species.</title>
        <authorList>
            <person name="Yoshida K."/>
            <person name="Sommer R.J."/>
        </authorList>
    </citation>
    <scope>NUCLEOTIDE SEQUENCE</scope>
    <source>
        <strain evidence="2">RS0144</strain>
    </source>
</reference>
<evidence type="ECO:0000313" key="3">
    <source>
        <dbReference type="Proteomes" id="UP001432027"/>
    </source>
</evidence>
<feature type="transmembrane region" description="Helical" evidence="1">
    <location>
        <begin position="152"/>
        <end position="177"/>
    </location>
</feature>
<gene>
    <name evidence="2" type="ORF">PENTCL1PPCAC_21075</name>
</gene>
<evidence type="ECO:0000313" key="2">
    <source>
        <dbReference type="EMBL" id="GMS98900.1"/>
    </source>
</evidence>
<dbReference type="InterPro" id="IPR052860">
    <property type="entry name" value="NRL-GPCR1"/>
</dbReference>
<proteinExistence type="predicted"/>
<dbReference type="PANTHER" id="PTHR47521">
    <property type="entry name" value="SERPENTINE RECEPTOR, CLASS E (EPSILON)-RELATED"/>
    <property type="match status" value="1"/>
</dbReference>
<keyword evidence="1" id="KW-0812">Transmembrane</keyword>
<dbReference type="AlphaFoldDB" id="A0AAV5TWH6"/>
<feature type="transmembrane region" description="Helical" evidence="1">
    <location>
        <begin position="6"/>
        <end position="30"/>
    </location>
</feature>
<dbReference type="EMBL" id="BTSX01000005">
    <property type="protein sequence ID" value="GMS98900.1"/>
    <property type="molecule type" value="Genomic_DNA"/>
</dbReference>
<keyword evidence="3" id="KW-1185">Reference proteome</keyword>
<evidence type="ECO:0008006" key="4">
    <source>
        <dbReference type="Google" id="ProtNLM"/>
    </source>
</evidence>
<feature type="transmembrane region" description="Helical" evidence="1">
    <location>
        <begin position="42"/>
        <end position="66"/>
    </location>
</feature>
<feature type="transmembrane region" description="Helical" evidence="1">
    <location>
        <begin position="125"/>
        <end position="145"/>
    </location>
</feature>
<organism evidence="2 3">
    <name type="scientific">Pristionchus entomophagus</name>
    <dbReference type="NCBI Taxonomy" id="358040"/>
    <lineage>
        <taxon>Eukaryota</taxon>
        <taxon>Metazoa</taxon>
        <taxon>Ecdysozoa</taxon>
        <taxon>Nematoda</taxon>
        <taxon>Chromadorea</taxon>
        <taxon>Rhabditida</taxon>
        <taxon>Rhabditina</taxon>
        <taxon>Diplogasteromorpha</taxon>
        <taxon>Diplogasteroidea</taxon>
        <taxon>Neodiplogasteridae</taxon>
        <taxon>Pristionchus</taxon>
    </lineage>
</organism>
<feature type="non-terminal residue" evidence="2">
    <location>
        <position position="255"/>
    </location>
</feature>
<dbReference type="PANTHER" id="PTHR47521:SF18">
    <property type="entry name" value="G PROTEIN-COUPLED RECEPTOR-RELATED"/>
    <property type="match status" value="1"/>
</dbReference>
<sequence>DYTDYTVLLAAQSGFIVVALLVFFFSLHVMGSFAAIHGNCKFFLLFTAVGQFSVILSHILKVRFWFTIEDYDRYWMYKQPFFKAVQPLNEFGFFLTDLNNSLMILERLYACWNLKSRYEESGTHWFYLIPSEAVCLALSTGLSYLMHFQQKVLECIIFAFVFEVFALFLLVLCYAHSTKAYGNLKDVNIQYQMREVEHITRALLPACLTSVLLRAAITVMALLVSVLLWTFEYSSFYYSIHIQIQTVNSAQYGPV</sequence>
<keyword evidence="1" id="KW-1133">Transmembrane helix</keyword>
<feature type="non-terminal residue" evidence="2">
    <location>
        <position position="1"/>
    </location>
</feature>
<comment type="caution">
    <text evidence="2">The sequence shown here is derived from an EMBL/GenBank/DDBJ whole genome shotgun (WGS) entry which is preliminary data.</text>
</comment>
<protein>
    <recommendedName>
        <fullName evidence="4">G protein-coupled receptor</fullName>
    </recommendedName>
</protein>
<keyword evidence="1" id="KW-0472">Membrane</keyword>
<accession>A0AAV5TWH6</accession>
<feature type="transmembrane region" description="Helical" evidence="1">
    <location>
        <begin position="211"/>
        <end position="231"/>
    </location>
</feature>
<evidence type="ECO:0000256" key="1">
    <source>
        <dbReference type="SAM" id="Phobius"/>
    </source>
</evidence>
<dbReference type="Proteomes" id="UP001432027">
    <property type="component" value="Unassembled WGS sequence"/>
</dbReference>
<name>A0AAV5TWH6_9BILA</name>